<dbReference type="EMBL" id="JAPWDV010000002">
    <property type="protein sequence ID" value="KAJ6219551.1"/>
    <property type="molecule type" value="Genomic_DNA"/>
</dbReference>
<feature type="non-terminal residue" evidence="1">
    <location>
        <position position="1"/>
    </location>
</feature>
<dbReference type="AlphaFoldDB" id="A0A9Q0RNE0"/>
<evidence type="ECO:0000313" key="2">
    <source>
        <dbReference type="Proteomes" id="UP001142055"/>
    </source>
</evidence>
<dbReference type="Proteomes" id="UP001142055">
    <property type="component" value="Chromosome 2"/>
</dbReference>
<protein>
    <submittedName>
        <fullName evidence="1">Uncharacterized protein</fullName>
    </submittedName>
</protein>
<accession>A0A9Q0RNE0</accession>
<organism evidence="1 2">
    <name type="scientific">Blomia tropicalis</name>
    <name type="common">Mite</name>
    <dbReference type="NCBI Taxonomy" id="40697"/>
    <lineage>
        <taxon>Eukaryota</taxon>
        <taxon>Metazoa</taxon>
        <taxon>Ecdysozoa</taxon>
        <taxon>Arthropoda</taxon>
        <taxon>Chelicerata</taxon>
        <taxon>Arachnida</taxon>
        <taxon>Acari</taxon>
        <taxon>Acariformes</taxon>
        <taxon>Sarcoptiformes</taxon>
        <taxon>Astigmata</taxon>
        <taxon>Glycyphagoidea</taxon>
        <taxon>Echimyopodidae</taxon>
        <taxon>Blomia</taxon>
    </lineage>
</organism>
<feature type="non-terminal residue" evidence="1">
    <location>
        <position position="59"/>
    </location>
</feature>
<keyword evidence="2" id="KW-1185">Reference proteome</keyword>
<proteinExistence type="predicted"/>
<name>A0A9Q0RNE0_BLOTA</name>
<evidence type="ECO:0000313" key="1">
    <source>
        <dbReference type="EMBL" id="KAJ6219551.1"/>
    </source>
</evidence>
<comment type="caution">
    <text evidence="1">The sequence shown here is derived from an EMBL/GenBank/DDBJ whole genome shotgun (WGS) entry which is preliminary data.</text>
</comment>
<sequence>IVDSLLPLISILYPGFGRILVLKQTAVATHCYNRVNGPLPLKPIFGTRKIRMNGGRRSK</sequence>
<gene>
    <name evidence="1" type="ORF">RDWZM_005363</name>
</gene>
<reference evidence="1" key="1">
    <citation type="submission" date="2022-12" db="EMBL/GenBank/DDBJ databases">
        <title>Genome assemblies of Blomia tropicalis.</title>
        <authorList>
            <person name="Cui Y."/>
        </authorList>
    </citation>
    <scope>NUCLEOTIDE SEQUENCE</scope>
    <source>
        <tissue evidence="1">Adult mites</tissue>
    </source>
</reference>